<dbReference type="EMBL" id="PDKU01000002">
    <property type="protein sequence ID" value="PPI86604.1"/>
    <property type="molecule type" value="Genomic_DNA"/>
</dbReference>
<evidence type="ECO:0000256" key="1">
    <source>
        <dbReference type="ARBA" id="ARBA00009018"/>
    </source>
</evidence>
<protein>
    <recommendedName>
        <fullName evidence="5 6">Dephospho-CoA kinase</fullName>
        <ecNumber evidence="5 6">2.7.1.24</ecNumber>
    </recommendedName>
    <alternativeName>
        <fullName evidence="5">Dephosphocoenzyme A kinase</fullName>
    </alternativeName>
</protein>
<dbReference type="UniPathway" id="UPA00241">
    <property type="reaction ID" value="UER00356"/>
</dbReference>
<dbReference type="CDD" id="cd02022">
    <property type="entry name" value="DPCK"/>
    <property type="match status" value="1"/>
</dbReference>
<evidence type="ECO:0000256" key="2">
    <source>
        <dbReference type="ARBA" id="ARBA00022741"/>
    </source>
</evidence>
<keyword evidence="4 5" id="KW-0173">Coenzyme A biosynthesis</keyword>
<name>A0A2P5SWA5_9GAMM</name>
<dbReference type="PANTHER" id="PTHR10695">
    <property type="entry name" value="DEPHOSPHO-COA KINASE-RELATED"/>
    <property type="match status" value="1"/>
</dbReference>
<evidence type="ECO:0000256" key="3">
    <source>
        <dbReference type="ARBA" id="ARBA00022840"/>
    </source>
</evidence>
<dbReference type="EC" id="2.7.1.24" evidence="5 6"/>
<dbReference type="HAMAP" id="MF_00376">
    <property type="entry name" value="Dephospho_CoA_kinase"/>
    <property type="match status" value="1"/>
</dbReference>
<dbReference type="PANTHER" id="PTHR10695:SF46">
    <property type="entry name" value="BIFUNCTIONAL COENZYME A SYNTHASE-RELATED"/>
    <property type="match status" value="1"/>
</dbReference>
<keyword evidence="8" id="KW-1185">Reference proteome</keyword>
<evidence type="ECO:0000256" key="6">
    <source>
        <dbReference type="NCBIfam" id="TIGR00152"/>
    </source>
</evidence>
<accession>A0A2P5SWA5</accession>
<keyword evidence="3 5" id="KW-0067">ATP-binding</keyword>
<dbReference type="GO" id="GO:0005524">
    <property type="term" value="F:ATP binding"/>
    <property type="evidence" value="ECO:0007669"/>
    <property type="project" value="UniProtKB-UniRule"/>
</dbReference>
<keyword evidence="2 5" id="KW-0547">Nucleotide-binding</keyword>
<reference evidence="7 8" key="1">
    <citation type="journal article" date="2018" name="Genome Biol. Evol.">
        <title>Cladogenesis and Genomic Streamlining in Extracellular Endosymbionts of Tropical Stink Bugs.</title>
        <authorList>
            <person name="Otero-Bravo A."/>
            <person name="Goffredi S."/>
            <person name="Sabree Z.L."/>
        </authorList>
    </citation>
    <scope>NUCLEOTIDE SEQUENCE [LARGE SCALE GENOMIC DNA]</scope>
    <source>
        <strain evidence="7 8">SoEL</strain>
    </source>
</reference>
<comment type="catalytic activity">
    <reaction evidence="5">
        <text>3'-dephospho-CoA + ATP = ADP + CoA + H(+)</text>
        <dbReference type="Rhea" id="RHEA:18245"/>
        <dbReference type="ChEBI" id="CHEBI:15378"/>
        <dbReference type="ChEBI" id="CHEBI:30616"/>
        <dbReference type="ChEBI" id="CHEBI:57287"/>
        <dbReference type="ChEBI" id="CHEBI:57328"/>
        <dbReference type="ChEBI" id="CHEBI:456216"/>
        <dbReference type="EC" id="2.7.1.24"/>
    </reaction>
</comment>
<dbReference type="Pfam" id="PF01121">
    <property type="entry name" value="CoaE"/>
    <property type="match status" value="1"/>
</dbReference>
<dbReference type="SUPFAM" id="SSF52540">
    <property type="entry name" value="P-loop containing nucleoside triphosphate hydrolases"/>
    <property type="match status" value="1"/>
</dbReference>
<dbReference type="GO" id="GO:0015937">
    <property type="term" value="P:coenzyme A biosynthetic process"/>
    <property type="evidence" value="ECO:0007669"/>
    <property type="project" value="UniProtKB-UniRule"/>
</dbReference>
<dbReference type="AlphaFoldDB" id="A0A2P5SWA5"/>
<comment type="similarity">
    <text evidence="1 5">Belongs to the CoaE family.</text>
</comment>
<keyword evidence="5 7" id="KW-0418">Kinase</keyword>
<organism evidence="7 8">
    <name type="scientific">Candidatus Pantoea edessiphila</name>
    <dbReference type="NCBI Taxonomy" id="2044610"/>
    <lineage>
        <taxon>Bacteria</taxon>
        <taxon>Pseudomonadati</taxon>
        <taxon>Pseudomonadota</taxon>
        <taxon>Gammaproteobacteria</taxon>
        <taxon>Enterobacterales</taxon>
        <taxon>Erwiniaceae</taxon>
        <taxon>Pantoea</taxon>
    </lineage>
</organism>
<dbReference type="NCBIfam" id="TIGR00152">
    <property type="entry name" value="dephospho-CoA kinase"/>
    <property type="match status" value="1"/>
</dbReference>
<comment type="caution">
    <text evidence="7">The sequence shown here is derived from an EMBL/GenBank/DDBJ whole genome shotgun (WGS) entry which is preliminary data.</text>
</comment>
<dbReference type="Proteomes" id="UP000296144">
    <property type="component" value="Unassembled WGS sequence"/>
</dbReference>
<dbReference type="GO" id="GO:0005737">
    <property type="term" value="C:cytoplasm"/>
    <property type="evidence" value="ECO:0007669"/>
    <property type="project" value="UniProtKB-SubCell"/>
</dbReference>
<comment type="function">
    <text evidence="5">Catalyzes the phosphorylation of the 3'-hydroxyl group of dephosphocoenzyme A to form coenzyme A.</text>
</comment>
<dbReference type="GO" id="GO:0004140">
    <property type="term" value="F:dephospho-CoA kinase activity"/>
    <property type="evidence" value="ECO:0007669"/>
    <property type="project" value="UniProtKB-UniRule"/>
</dbReference>
<comment type="pathway">
    <text evidence="5">Cofactor biosynthesis; coenzyme A biosynthesis; CoA from (R)-pantothenate: step 5/5.</text>
</comment>
<keyword evidence="5" id="KW-0808">Transferase</keyword>
<dbReference type="RefSeq" id="WP_136130180.1">
    <property type="nucleotide sequence ID" value="NZ_PDKU01000002.1"/>
</dbReference>
<proteinExistence type="inferred from homology"/>
<evidence type="ECO:0000313" key="8">
    <source>
        <dbReference type="Proteomes" id="UP000296144"/>
    </source>
</evidence>
<dbReference type="PROSITE" id="PS51219">
    <property type="entry name" value="DPCK"/>
    <property type="match status" value="1"/>
</dbReference>
<dbReference type="Gene3D" id="3.40.50.300">
    <property type="entry name" value="P-loop containing nucleotide triphosphate hydrolases"/>
    <property type="match status" value="1"/>
</dbReference>
<dbReference type="OrthoDB" id="9812943at2"/>
<comment type="subcellular location">
    <subcellularLocation>
        <location evidence="5">Cytoplasm</location>
    </subcellularLocation>
</comment>
<evidence type="ECO:0000313" key="7">
    <source>
        <dbReference type="EMBL" id="PPI86604.1"/>
    </source>
</evidence>
<sequence>MKNLPYIVACTGGIGSGKSTISNIFSKFNINIVDSDAIAREVVKPKSHAFKKIIRRYGNSIISEQGMLLRSNLRQIIFQDNKERFWLNNILHPLINIKTKKLQESSKSPYILWVIPLLIENKLQYQADRILVVNVNEAIQLKRVHIRDNVPISQVEKIIAIQATASQRLFFADDIINNMGTIENTFLQVAKLHQFYLNLAKIKQDKYHE</sequence>
<feature type="binding site" evidence="5">
    <location>
        <begin position="15"/>
        <end position="20"/>
    </location>
    <ligand>
        <name>ATP</name>
        <dbReference type="ChEBI" id="CHEBI:30616"/>
    </ligand>
</feature>
<dbReference type="InterPro" id="IPR027417">
    <property type="entry name" value="P-loop_NTPase"/>
</dbReference>
<evidence type="ECO:0000256" key="5">
    <source>
        <dbReference type="HAMAP-Rule" id="MF_00376"/>
    </source>
</evidence>
<dbReference type="InterPro" id="IPR001977">
    <property type="entry name" value="Depp_CoAkinase"/>
</dbReference>
<gene>
    <name evidence="5" type="primary">coaE</name>
    <name evidence="7" type="ORF">CRV10_02055</name>
</gene>
<keyword evidence="5" id="KW-0963">Cytoplasm</keyword>
<evidence type="ECO:0000256" key="4">
    <source>
        <dbReference type="ARBA" id="ARBA00022993"/>
    </source>
</evidence>